<accession>A0A450WRT8</accession>
<comment type="catalytic activity">
    <reaction evidence="6">
        <text>arsenic triglutathione + [thioredoxin]-dithiol + S-adenosyl-L-methionine + 2 H2O = methylarsonous acid + [thioredoxin]-disulfide + 3 glutathione + S-adenosyl-L-homocysteine + H(+)</text>
        <dbReference type="Rhea" id="RHEA:69460"/>
        <dbReference type="Rhea" id="RHEA-COMP:10698"/>
        <dbReference type="Rhea" id="RHEA-COMP:10700"/>
        <dbReference type="ChEBI" id="CHEBI:15377"/>
        <dbReference type="ChEBI" id="CHEBI:15378"/>
        <dbReference type="ChEBI" id="CHEBI:17826"/>
        <dbReference type="ChEBI" id="CHEBI:29950"/>
        <dbReference type="ChEBI" id="CHEBI:50058"/>
        <dbReference type="ChEBI" id="CHEBI:57856"/>
        <dbReference type="ChEBI" id="CHEBI:57925"/>
        <dbReference type="ChEBI" id="CHEBI:59789"/>
        <dbReference type="ChEBI" id="CHEBI:183640"/>
        <dbReference type="EC" id="2.1.1.137"/>
    </reaction>
</comment>
<proteinExistence type="inferred from homology"/>
<evidence type="ECO:0000256" key="1">
    <source>
        <dbReference type="ARBA" id="ARBA00022679"/>
    </source>
</evidence>
<dbReference type="AlphaFoldDB" id="A0A450WRT8"/>
<dbReference type="EMBL" id="CAADFN010000062">
    <property type="protein sequence ID" value="VFK19752.1"/>
    <property type="molecule type" value="Genomic_DNA"/>
</dbReference>
<evidence type="ECO:0000259" key="9">
    <source>
        <dbReference type="Pfam" id="PF13847"/>
    </source>
</evidence>
<dbReference type="Gene3D" id="3.40.50.150">
    <property type="entry name" value="Vaccinia Virus protein VP39"/>
    <property type="match status" value="1"/>
</dbReference>
<reference evidence="10" key="1">
    <citation type="submission" date="2019-02" db="EMBL/GenBank/DDBJ databases">
        <authorList>
            <person name="Gruber-Vodicka R. H."/>
            <person name="Seah K. B. B."/>
        </authorList>
    </citation>
    <scope>NUCLEOTIDE SEQUENCE</scope>
    <source>
        <strain evidence="10">BECK_BY7</strain>
    </source>
</reference>
<dbReference type="InterPro" id="IPR029063">
    <property type="entry name" value="SAM-dependent_MTases_sf"/>
</dbReference>
<evidence type="ECO:0000256" key="4">
    <source>
        <dbReference type="ARBA" id="ARBA00034521"/>
    </source>
</evidence>
<comment type="similarity">
    <text evidence="3">Belongs to the methyltransferase superfamily. Arsenite methyltransferase family.</text>
</comment>
<keyword evidence="1 10" id="KW-0808">Transferase</keyword>
<gene>
    <name evidence="10" type="ORF">BECKLFY1418C_GA0070996_106221</name>
</gene>
<dbReference type="GO" id="GO:0032259">
    <property type="term" value="P:methylation"/>
    <property type="evidence" value="ECO:0007669"/>
    <property type="project" value="UniProtKB-KW"/>
</dbReference>
<dbReference type="PANTHER" id="PTHR43675">
    <property type="entry name" value="ARSENITE METHYLTRANSFERASE"/>
    <property type="match status" value="1"/>
</dbReference>
<dbReference type="EC" id="2.1.1.137" evidence="4"/>
<dbReference type="PANTHER" id="PTHR43675:SF8">
    <property type="entry name" value="ARSENITE METHYLTRANSFERASE"/>
    <property type="match status" value="1"/>
</dbReference>
<dbReference type="InterPro" id="IPR025714">
    <property type="entry name" value="Methyltranfer_dom"/>
</dbReference>
<dbReference type="SUPFAM" id="SSF53335">
    <property type="entry name" value="S-adenosyl-L-methionine-dependent methyltransferases"/>
    <property type="match status" value="1"/>
</dbReference>
<keyword evidence="10" id="KW-0489">Methyltransferase</keyword>
<dbReference type="InterPro" id="IPR026669">
    <property type="entry name" value="Arsenite_MeTrfase-like"/>
</dbReference>
<keyword evidence="2" id="KW-0949">S-adenosyl-L-methionine</keyword>
<evidence type="ECO:0000256" key="8">
    <source>
        <dbReference type="ARBA" id="ARBA00048428"/>
    </source>
</evidence>
<evidence type="ECO:0000256" key="3">
    <source>
        <dbReference type="ARBA" id="ARBA00034487"/>
    </source>
</evidence>
<evidence type="ECO:0000256" key="2">
    <source>
        <dbReference type="ARBA" id="ARBA00022691"/>
    </source>
</evidence>
<feature type="domain" description="Methyltransferase" evidence="9">
    <location>
        <begin position="68"/>
        <end position="220"/>
    </location>
</feature>
<dbReference type="Pfam" id="PF13847">
    <property type="entry name" value="Methyltransf_31"/>
    <property type="match status" value="1"/>
</dbReference>
<name>A0A450WRT8_9GAMM</name>
<dbReference type="CDD" id="cd02440">
    <property type="entry name" value="AdoMet_MTases"/>
    <property type="match status" value="1"/>
</dbReference>
<comment type="catalytic activity">
    <reaction evidence="8">
        <text>arsenic triglutathione + 3 [thioredoxin]-dithiol + 3 S-adenosyl-L-methionine = trimethylarsine + 3 [thioredoxin]-disulfide + 3 glutathione + 3 S-adenosyl-L-homocysteine + 3 H(+)</text>
        <dbReference type="Rhea" id="RHEA:69432"/>
        <dbReference type="Rhea" id="RHEA-COMP:10698"/>
        <dbReference type="Rhea" id="RHEA-COMP:10700"/>
        <dbReference type="ChEBI" id="CHEBI:15378"/>
        <dbReference type="ChEBI" id="CHEBI:27130"/>
        <dbReference type="ChEBI" id="CHEBI:29950"/>
        <dbReference type="ChEBI" id="CHEBI:50058"/>
        <dbReference type="ChEBI" id="CHEBI:57856"/>
        <dbReference type="ChEBI" id="CHEBI:57925"/>
        <dbReference type="ChEBI" id="CHEBI:59789"/>
        <dbReference type="ChEBI" id="CHEBI:183640"/>
        <dbReference type="EC" id="2.1.1.137"/>
    </reaction>
</comment>
<comment type="catalytic activity">
    <reaction evidence="7">
        <text>arsenic triglutathione + 2 [thioredoxin]-dithiol + 2 S-adenosyl-L-methionine + H2O = dimethylarsinous acid + 2 [thioredoxin]-disulfide + 3 glutathione + 2 S-adenosyl-L-homocysteine + 2 H(+)</text>
        <dbReference type="Rhea" id="RHEA:69464"/>
        <dbReference type="Rhea" id="RHEA-COMP:10698"/>
        <dbReference type="Rhea" id="RHEA-COMP:10700"/>
        <dbReference type="ChEBI" id="CHEBI:15377"/>
        <dbReference type="ChEBI" id="CHEBI:15378"/>
        <dbReference type="ChEBI" id="CHEBI:23808"/>
        <dbReference type="ChEBI" id="CHEBI:29950"/>
        <dbReference type="ChEBI" id="CHEBI:50058"/>
        <dbReference type="ChEBI" id="CHEBI:57856"/>
        <dbReference type="ChEBI" id="CHEBI:57925"/>
        <dbReference type="ChEBI" id="CHEBI:59789"/>
        <dbReference type="ChEBI" id="CHEBI:183640"/>
        <dbReference type="EC" id="2.1.1.137"/>
    </reaction>
</comment>
<protein>
    <recommendedName>
        <fullName evidence="5">Arsenite methyltransferase</fullName>
        <ecNumber evidence="4">2.1.1.137</ecNumber>
    </recommendedName>
</protein>
<evidence type="ECO:0000256" key="7">
    <source>
        <dbReference type="ARBA" id="ARBA00047943"/>
    </source>
</evidence>
<dbReference type="GO" id="GO:0030791">
    <property type="term" value="F:arsenite methyltransferase activity"/>
    <property type="evidence" value="ECO:0007669"/>
    <property type="project" value="UniProtKB-EC"/>
</dbReference>
<dbReference type="Gene3D" id="3.40.5.100">
    <property type="match status" value="1"/>
</dbReference>
<organism evidence="10">
    <name type="scientific">Candidatus Kentrum sp. LFY</name>
    <dbReference type="NCBI Taxonomy" id="2126342"/>
    <lineage>
        <taxon>Bacteria</taxon>
        <taxon>Pseudomonadati</taxon>
        <taxon>Pseudomonadota</taxon>
        <taxon>Gammaproteobacteria</taxon>
        <taxon>Candidatus Kentrum</taxon>
    </lineage>
</organism>
<evidence type="ECO:0000256" key="6">
    <source>
        <dbReference type="ARBA" id="ARBA00047941"/>
    </source>
</evidence>
<sequence>MKNTTANLEELKKYYGTILHGSADLKTSACCTGDEGLSPRIRAAMANINDNILSHFYGCGSPLPPLLEDCTVLDIGCGSGRDVYLAAQSTGPKGSVIGIDMTEEQLKIARDNLAWQMAKFGYLRPNVDFRQGYMEDLRALGIDDDSIDVVMSNCVLNLSLDKRAVFGEIFRVLKPGGELFFSDIFSDRRVPERFHSDPILHGECLAGAMYTEDFRRLLRDLGCLDYRVTSSRRIGLDNPEIEKTIGMVGFHSMTVRAFKLPDLEDIREDYGQVARYHGTIPDWPHFFDLDGHHRFLSGKPMLVCGNTASMLQETRYRHHFTVQGDRSIHFGPFFDDSPATPEVDTKEITTTAGCCC</sequence>
<evidence type="ECO:0000256" key="5">
    <source>
        <dbReference type="ARBA" id="ARBA00034545"/>
    </source>
</evidence>
<evidence type="ECO:0000313" key="10">
    <source>
        <dbReference type="EMBL" id="VFK19752.1"/>
    </source>
</evidence>